<evidence type="ECO:0000313" key="7">
    <source>
        <dbReference type="EMBL" id="MFD2213421.1"/>
    </source>
</evidence>
<gene>
    <name evidence="7" type="ORF">ACFSKK_06900</name>
</gene>
<feature type="transmembrane region" description="Helical" evidence="5">
    <location>
        <begin position="64"/>
        <end position="84"/>
    </location>
</feature>
<feature type="transmembrane region" description="Helical" evidence="5">
    <location>
        <begin position="323"/>
        <end position="351"/>
    </location>
</feature>
<dbReference type="Proteomes" id="UP001597318">
    <property type="component" value="Unassembled WGS sequence"/>
</dbReference>
<dbReference type="PANTHER" id="PTHR11814">
    <property type="entry name" value="SULFATE TRANSPORTER"/>
    <property type="match status" value="1"/>
</dbReference>
<keyword evidence="3 5" id="KW-1133">Transmembrane helix</keyword>
<sequence length="414" mass="44056">MSFLHYKKEYIRGDLSSGLVVAALVIPQGIAYALIAGLPPVIGLYTATIPVLIYLLFGSSPHVSIGPVAMISILIFSGVTPYAVAGTPEYIQYVAILTILVGVIQFLLHLLKVGVIVEHVPHGVISGFTSGCAVIIAVNQISTIIKMPLHDRGNMITSLGVIITNLKDIHVLTALIGFISVIALMLLKKLLPNYPQPIFLIFISTMVAYILNVSSKGVVLIGEIPMGLPPFVLPELSLDKVSVMLPTAIVIAFIGFIETFAIAKVIAKKEGYSIRPNTELKSLGIANLIGGFFSSMPVAGGFSRSAVNYSSGAKTKFSSFLSAGIVIVTLACFTSLFAFIPKAVLASIILVSVIKLIDVKEAIYLLRTNILNAAILLLTFSVTVVSGPKFGLGIGIFLSILSGIRKVNISYSIR</sequence>
<feature type="transmembrane region" description="Helical" evidence="5">
    <location>
        <begin position="169"/>
        <end position="187"/>
    </location>
</feature>
<evidence type="ECO:0000256" key="1">
    <source>
        <dbReference type="ARBA" id="ARBA00004141"/>
    </source>
</evidence>
<feature type="transmembrane region" description="Helical" evidence="5">
    <location>
        <begin position="123"/>
        <end position="149"/>
    </location>
</feature>
<evidence type="ECO:0000256" key="4">
    <source>
        <dbReference type="ARBA" id="ARBA00023136"/>
    </source>
</evidence>
<keyword evidence="2 5" id="KW-0812">Transmembrane</keyword>
<feature type="transmembrane region" description="Helical" evidence="5">
    <location>
        <begin position="241"/>
        <end position="263"/>
    </location>
</feature>
<organism evidence="7 8">
    <name type="scientific">Metabacillus endolithicus</name>
    <dbReference type="NCBI Taxonomy" id="1535204"/>
    <lineage>
        <taxon>Bacteria</taxon>
        <taxon>Bacillati</taxon>
        <taxon>Bacillota</taxon>
        <taxon>Bacilli</taxon>
        <taxon>Bacillales</taxon>
        <taxon>Bacillaceae</taxon>
        <taxon>Metabacillus</taxon>
    </lineage>
</organism>
<proteinExistence type="predicted"/>
<dbReference type="PROSITE" id="PS01130">
    <property type="entry name" value="SLC26A"/>
    <property type="match status" value="1"/>
</dbReference>
<feature type="transmembrane region" description="Helical" evidence="5">
    <location>
        <begin position="390"/>
        <end position="408"/>
    </location>
</feature>
<feature type="transmembrane region" description="Helical" evidence="5">
    <location>
        <begin position="363"/>
        <end position="384"/>
    </location>
</feature>
<evidence type="ECO:0000256" key="3">
    <source>
        <dbReference type="ARBA" id="ARBA00022989"/>
    </source>
</evidence>
<evidence type="ECO:0000259" key="6">
    <source>
        <dbReference type="Pfam" id="PF00916"/>
    </source>
</evidence>
<evidence type="ECO:0000256" key="2">
    <source>
        <dbReference type="ARBA" id="ARBA00022692"/>
    </source>
</evidence>
<dbReference type="InterPro" id="IPR018045">
    <property type="entry name" value="S04_transporter_CS"/>
</dbReference>
<evidence type="ECO:0000256" key="5">
    <source>
        <dbReference type="SAM" id="Phobius"/>
    </source>
</evidence>
<comment type="caution">
    <text evidence="7">The sequence shown here is derived from an EMBL/GenBank/DDBJ whole genome shotgun (WGS) entry which is preliminary data.</text>
</comment>
<accession>A0ABW5BUY0</accession>
<dbReference type="RefSeq" id="WP_379050748.1">
    <property type="nucleotide sequence ID" value="NZ_JBHUIK010000001.1"/>
</dbReference>
<feature type="transmembrane region" description="Helical" evidence="5">
    <location>
        <begin position="199"/>
        <end position="221"/>
    </location>
</feature>
<evidence type="ECO:0000313" key="8">
    <source>
        <dbReference type="Proteomes" id="UP001597318"/>
    </source>
</evidence>
<feature type="transmembrane region" description="Helical" evidence="5">
    <location>
        <begin position="90"/>
        <end position="111"/>
    </location>
</feature>
<feature type="transmembrane region" description="Helical" evidence="5">
    <location>
        <begin position="15"/>
        <end position="35"/>
    </location>
</feature>
<comment type="subcellular location">
    <subcellularLocation>
        <location evidence="1">Membrane</location>
        <topology evidence="1">Multi-pass membrane protein</topology>
    </subcellularLocation>
</comment>
<keyword evidence="4 5" id="KW-0472">Membrane</keyword>
<feature type="transmembrane region" description="Helical" evidence="5">
    <location>
        <begin position="41"/>
        <end position="57"/>
    </location>
</feature>
<dbReference type="EMBL" id="JBHUIK010000001">
    <property type="protein sequence ID" value="MFD2213421.1"/>
    <property type="molecule type" value="Genomic_DNA"/>
</dbReference>
<feature type="transmembrane region" description="Helical" evidence="5">
    <location>
        <begin position="284"/>
        <end position="303"/>
    </location>
</feature>
<name>A0ABW5BUY0_9BACI</name>
<dbReference type="Pfam" id="PF00916">
    <property type="entry name" value="Sulfate_transp"/>
    <property type="match status" value="1"/>
</dbReference>
<dbReference type="InterPro" id="IPR001902">
    <property type="entry name" value="SLC26A/SulP_fam"/>
</dbReference>
<protein>
    <submittedName>
        <fullName evidence="7">SulP family inorganic anion transporter</fullName>
    </submittedName>
</protein>
<feature type="domain" description="SLC26A/SulP transporter" evidence="6">
    <location>
        <begin position="12"/>
        <end position="379"/>
    </location>
</feature>
<reference evidence="8" key="1">
    <citation type="journal article" date="2019" name="Int. J. Syst. Evol. Microbiol.">
        <title>The Global Catalogue of Microorganisms (GCM) 10K type strain sequencing project: providing services to taxonomists for standard genome sequencing and annotation.</title>
        <authorList>
            <consortium name="The Broad Institute Genomics Platform"/>
            <consortium name="The Broad Institute Genome Sequencing Center for Infectious Disease"/>
            <person name="Wu L."/>
            <person name="Ma J."/>
        </authorList>
    </citation>
    <scope>NUCLEOTIDE SEQUENCE [LARGE SCALE GENOMIC DNA]</scope>
    <source>
        <strain evidence="8">CGMCC 1.15474</strain>
    </source>
</reference>
<keyword evidence="8" id="KW-1185">Reference proteome</keyword>
<dbReference type="InterPro" id="IPR011547">
    <property type="entry name" value="SLC26A/SulP_dom"/>
</dbReference>